<gene>
    <name evidence="2" type="ORF">RRG08_042678</name>
</gene>
<dbReference type="EMBL" id="JAWDGP010007852">
    <property type="protein sequence ID" value="KAK3702690.1"/>
    <property type="molecule type" value="Genomic_DNA"/>
</dbReference>
<evidence type="ECO:0000256" key="1">
    <source>
        <dbReference type="SAM" id="MobiDB-lite"/>
    </source>
</evidence>
<dbReference type="AlphaFoldDB" id="A0AAE0XQ38"/>
<feature type="compositionally biased region" description="Polar residues" evidence="1">
    <location>
        <begin position="23"/>
        <end position="35"/>
    </location>
</feature>
<organism evidence="2 3">
    <name type="scientific">Elysia crispata</name>
    <name type="common">lettuce slug</name>
    <dbReference type="NCBI Taxonomy" id="231223"/>
    <lineage>
        <taxon>Eukaryota</taxon>
        <taxon>Metazoa</taxon>
        <taxon>Spiralia</taxon>
        <taxon>Lophotrochozoa</taxon>
        <taxon>Mollusca</taxon>
        <taxon>Gastropoda</taxon>
        <taxon>Heterobranchia</taxon>
        <taxon>Euthyneura</taxon>
        <taxon>Panpulmonata</taxon>
        <taxon>Sacoglossa</taxon>
        <taxon>Placobranchoidea</taxon>
        <taxon>Plakobranchidae</taxon>
        <taxon>Elysia</taxon>
    </lineage>
</organism>
<dbReference type="Proteomes" id="UP001283361">
    <property type="component" value="Unassembled WGS sequence"/>
</dbReference>
<sequence length="119" mass="12910">MKGSTRRDSACTAIVCVSQGQYVSHETKLSSTSSPPARGRRSLEPTTLIRGPLTLCPERVAMLVKTRLAYCVPRARPLLCCFTLHYAGSTLNIDPGYLVSPSSFLGHQLELLSSGPDRC</sequence>
<feature type="region of interest" description="Disordered" evidence="1">
    <location>
        <begin position="23"/>
        <end position="45"/>
    </location>
</feature>
<evidence type="ECO:0000313" key="3">
    <source>
        <dbReference type="Proteomes" id="UP001283361"/>
    </source>
</evidence>
<keyword evidence="3" id="KW-1185">Reference proteome</keyword>
<proteinExistence type="predicted"/>
<evidence type="ECO:0000313" key="2">
    <source>
        <dbReference type="EMBL" id="KAK3702690.1"/>
    </source>
</evidence>
<reference evidence="2" key="1">
    <citation type="journal article" date="2023" name="G3 (Bethesda)">
        <title>A reference genome for the long-term kleptoplast-retaining sea slug Elysia crispata morphotype clarki.</title>
        <authorList>
            <person name="Eastman K.E."/>
            <person name="Pendleton A.L."/>
            <person name="Shaikh M.A."/>
            <person name="Suttiyut T."/>
            <person name="Ogas R."/>
            <person name="Tomko P."/>
            <person name="Gavelis G."/>
            <person name="Widhalm J.R."/>
            <person name="Wisecaver J.H."/>
        </authorList>
    </citation>
    <scope>NUCLEOTIDE SEQUENCE</scope>
    <source>
        <strain evidence="2">ECLA1</strain>
    </source>
</reference>
<accession>A0AAE0XQ38</accession>
<name>A0AAE0XQ38_9GAST</name>
<protein>
    <submittedName>
        <fullName evidence="2">Uncharacterized protein</fullName>
    </submittedName>
</protein>
<comment type="caution">
    <text evidence="2">The sequence shown here is derived from an EMBL/GenBank/DDBJ whole genome shotgun (WGS) entry which is preliminary data.</text>
</comment>